<evidence type="ECO:0000313" key="6">
    <source>
        <dbReference type="EMBL" id="BDI07173.1"/>
    </source>
</evidence>
<dbReference type="CDD" id="cd02696">
    <property type="entry name" value="MurNAc-LAA"/>
    <property type="match status" value="1"/>
</dbReference>
<dbReference type="EC" id="3.5.1.28" evidence="2"/>
<keyword evidence="3" id="KW-0378">Hydrolase</keyword>
<feature type="compositionally biased region" description="Low complexity" evidence="4">
    <location>
        <begin position="257"/>
        <end position="277"/>
    </location>
</feature>
<comment type="catalytic activity">
    <reaction evidence="1">
        <text>Hydrolyzes the link between N-acetylmuramoyl residues and L-amino acid residues in certain cell-wall glycopeptides.</text>
        <dbReference type="EC" id="3.5.1.28"/>
    </reaction>
</comment>
<protein>
    <recommendedName>
        <fullName evidence="2">N-acetylmuramoyl-L-alanine amidase</fullName>
        <ecNumber evidence="2">3.5.1.28</ecNumber>
    </recommendedName>
</protein>
<feature type="compositionally biased region" description="Gly residues" evidence="4">
    <location>
        <begin position="112"/>
        <end position="128"/>
    </location>
</feature>
<evidence type="ECO:0000313" key="7">
    <source>
        <dbReference type="Proteomes" id="UP001057498"/>
    </source>
</evidence>
<dbReference type="Pfam" id="PF01520">
    <property type="entry name" value="Amidase_3"/>
    <property type="match status" value="1"/>
</dbReference>
<dbReference type="SUPFAM" id="SSF53187">
    <property type="entry name" value="Zn-dependent exopeptidases"/>
    <property type="match status" value="1"/>
</dbReference>
<evidence type="ECO:0000256" key="4">
    <source>
        <dbReference type="SAM" id="MobiDB-lite"/>
    </source>
</evidence>
<reference evidence="6" key="1">
    <citation type="submission" date="2022-04" db="EMBL/GenBank/DDBJ databases">
        <title>Whole genome sequence of Sphaerotilus sp. FB-5.</title>
        <authorList>
            <person name="Takeda M."/>
            <person name="Narihara S."/>
            <person name="Akimoto M."/>
            <person name="Akimoto R."/>
            <person name="Nishiyashiki S."/>
            <person name="Murakami T."/>
        </authorList>
    </citation>
    <scope>NUCLEOTIDE SEQUENCE</scope>
    <source>
        <strain evidence="6">FB-5</strain>
    </source>
</reference>
<gene>
    <name evidence="6" type="ORF">CATMQ487_41430</name>
</gene>
<feature type="region of interest" description="Disordered" evidence="4">
    <location>
        <begin position="106"/>
        <end position="132"/>
    </location>
</feature>
<dbReference type="InterPro" id="IPR021731">
    <property type="entry name" value="AMIN_dom"/>
</dbReference>
<feature type="domain" description="MurNAc-LAA" evidence="5">
    <location>
        <begin position="392"/>
        <end position="549"/>
    </location>
</feature>
<accession>A0ABM7YRL3</accession>
<proteinExistence type="predicted"/>
<evidence type="ECO:0000256" key="1">
    <source>
        <dbReference type="ARBA" id="ARBA00001561"/>
    </source>
</evidence>
<dbReference type="Gene3D" id="2.60.40.3500">
    <property type="match status" value="1"/>
</dbReference>
<dbReference type="EMBL" id="AP025730">
    <property type="protein sequence ID" value="BDI07173.1"/>
    <property type="molecule type" value="Genomic_DNA"/>
</dbReference>
<evidence type="ECO:0000256" key="2">
    <source>
        <dbReference type="ARBA" id="ARBA00011901"/>
    </source>
</evidence>
<dbReference type="RefSeq" id="WP_251970391.1">
    <property type="nucleotide sequence ID" value="NZ_AP025730.1"/>
</dbReference>
<feature type="compositionally biased region" description="Pro residues" evidence="4">
    <location>
        <begin position="292"/>
        <end position="306"/>
    </location>
</feature>
<dbReference type="Pfam" id="PF11741">
    <property type="entry name" value="AMIN"/>
    <property type="match status" value="1"/>
</dbReference>
<dbReference type="Gene3D" id="3.40.630.40">
    <property type="entry name" value="Zn-dependent exopeptidases"/>
    <property type="match status" value="1"/>
</dbReference>
<dbReference type="InterPro" id="IPR002508">
    <property type="entry name" value="MurNAc-LAA_cat"/>
</dbReference>
<organism evidence="6 7">
    <name type="scientific">Sphaerotilus microaerophilus</name>
    <dbReference type="NCBI Taxonomy" id="2914710"/>
    <lineage>
        <taxon>Bacteria</taxon>
        <taxon>Pseudomonadati</taxon>
        <taxon>Pseudomonadota</taxon>
        <taxon>Betaproteobacteria</taxon>
        <taxon>Burkholderiales</taxon>
        <taxon>Sphaerotilaceae</taxon>
        <taxon>Sphaerotilus</taxon>
    </lineage>
</organism>
<feature type="region of interest" description="Disordered" evidence="4">
    <location>
        <begin position="219"/>
        <end position="322"/>
    </location>
</feature>
<evidence type="ECO:0000259" key="5">
    <source>
        <dbReference type="SMART" id="SM00646"/>
    </source>
</evidence>
<dbReference type="SMART" id="SM00646">
    <property type="entry name" value="Ami_3"/>
    <property type="match status" value="1"/>
</dbReference>
<dbReference type="PANTHER" id="PTHR30404">
    <property type="entry name" value="N-ACETYLMURAMOYL-L-ALANINE AMIDASE"/>
    <property type="match status" value="1"/>
</dbReference>
<keyword evidence="7" id="KW-1185">Reference proteome</keyword>
<sequence length="564" mass="59426">MSRRPLLPTSDVPAEAPRRRWLREAGGLTLLLAGADLARGATLVAVRVWPAADYTRVTLESDVALQVRHFAVADPPRLVIDIDGLELNAALRELVAKVGSNDPNIASVRLGQGQGQGQGQAQGQGTGTGQSATPRVRMVLDLKRPSTPQVFALAPIAPYRHRLVFDLRPAVAPDPLIALVKEREVAIQAAGPAAQQWPRSSQEAARQAAADLNDALGDFIGQLDTSDGEPGEANRPRHRRELSGGGGGEHSEASQRPATSAEAPAASSPPAAPGALPSSPPVAAPASSRPSEAPPASAPVAPPRPQPAAQAEGEPTRGSSTARASVNRLLIVAIDPGHGGEDPGAIGPTGLREKDVVLKVGLKLAEKINARPGMRAVLTRDADFFVPLQERVAKARRVQADLFMSIHADAFITPAARGASVFALSPSGASSAAARWMAKRENASDAIGGINIKAAVRDAQILRTLLDMSTTAQIKDSLRVGREVLGHIGRVGKLHKAQVEQAGFAVLKAPDIPSILVETAFISNPEEEDRLRSERYQAQLVQALYAGIVRYFARNPPLARNRLA</sequence>
<evidence type="ECO:0000256" key="3">
    <source>
        <dbReference type="ARBA" id="ARBA00022801"/>
    </source>
</evidence>
<dbReference type="Proteomes" id="UP001057498">
    <property type="component" value="Chromosome"/>
</dbReference>
<name>A0ABM7YRL3_9BURK</name>
<dbReference type="PANTHER" id="PTHR30404:SF0">
    <property type="entry name" value="N-ACETYLMURAMOYL-L-ALANINE AMIDASE AMIC"/>
    <property type="match status" value="1"/>
</dbReference>
<dbReference type="InterPro" id="IPR050695">
    <property type="entry name" value="N-acetylmuramoyl_amidase_3"/>
</dbReference>